<feature type="transmembrane region" description="Helical" evidence="2">
    <location>
        <begin position="180"/>
        <end position="199"/>
    </location>
</feature>
<protein>
    <submittedName>
        <fullName evidence="3">DUF368 domain-containing protein</fullName>
    </submittedName>
</protein>
<feature type="transmembrane region" description="Helical" evidence="2">
    <location>
        <begin position="115"/>
        <end position="134"/>
    </location>
</feature>
<name>A0A9D1VZD1_9FIRM</name>
<evidence type="ECO:0000256" key="1">
    <source>
        <dbReference type="SAM" id="MobiDB-lite"/>
    </source>
</evidence>
<reference evidence="3" key="1">
    <citation type="journal article" date="2021" name="PeerJ">
        <title>Extensive microbial diversity within the chicken gut microbiome revealed by metagenomics and culture.</title>
        <authorList>
            <person name="Gilroy R."/>
            <person name="Ravi A."/>
            <person name="Getino M."/>
            <person name="Pursley I."/>
            <person name="Horton D.L."/>
            <person name="Alikhan N.F."/>
            <person name="Baker D."/>
            <person name="Gharbi K."/>
            <person name="Hall N."/>
            <person name="Watson M."/>
            <person name="Adriaenssens E.M."/>
            <person name="Foster-Nyarko E."/>
            <person name="Jarju S."/>
            <person name="Secka A."/>
            <person name="Antonio M."/>
            <person name="Oren A."/>
            <person name="Chaudhuri R.R."/>
            <person name="La Ragione R."/>
            <person name="Hildebrand F."/>
            <person name="Pallen M.J."/>
        </authorList>
    </citation>
    <scope>NUCLEOTIDE SEQUENCE</scope>
    <source>
        <strain evidence="3">2189</strain>
    </source>
</reference>
<evidence type="ECO:0000313" key="3">
    <source>
        <dbReference type="EMBL" id="HIX49739.1"/>
    </source>
</evidence>
<feature type="compositionally biased region" description="Low complexity" evidence="1">
    <location>
        <begin position="12"/>
        <end position="25"/>
    </location>
</feature>
<evidence type="ECO:0000256" key="2">
    <source>
        <dbReference type="SAM" id="Phobius"/>
    </source>
</evidence>
<keyword evidence="2" id="KW-1133">Transmembrane helix</keyword>
<feature type="transmembrane region" description="Helical" evidence="2">
    <location>
        <begin position="232"/>
        <end position="251"/>
    </location>
</feature>
<dbReference type="PANTHER" id="PTHR37308">
    <property type="entry name" value="INTEGRAL MEMBRANE PROTEIN"/>
    <property type="match status" value="1"/>
</dbReference>
<reference evidence="3" key="2">
    <citation type="submission" date="2021-04" db="EMBL/GenBank/DDBJ databases">
        <authorList>
            <person name="Gilroy R."/>
        </authorList>
    </citation>
    <scope>NUCLEOTIDE SEQUENCE</scope>
    <source>
        <strain evidence="3">2189</strain>
    </source>
</reference>
<feature type="region of interest" description="Disordered" evidence="1">
    <location>
        <begin position="1"/>
        <end position="25"/>
    </location>
</feature>
<dbReference type="Proteomes" id="UP000886847">
    <property type="component" value="Unassembled WGS sequence"/>
</dbReference>
<feature type="transmembrane region" description="Helical" evidence="2">
    <location>
        <begin position="303"/>
        <end position="321"/>
    </location>
</feature>
<feature type="transmembrane region" description="Helical" evidence="2">
    <location>
        <begin position="39"/>
        <end position="67"/>
    </location>
</feature>
<keyword evidence="2" id="KW-0472">Membrane</keyword>
<feature type="transmembrane region" description="Helical" evidence="2">
    <location>
        <begin position="146"/>
        <end position="168"/>
    </location>
</feature>
<keyword evidence="2" id="KW-0812">Transmembrane</keyword>
<dbReference type="InterPro" id="IPR007163">
    <property type="entry name" value="VCA0040-like"/>
</dbReference>
<organism evidence="3 4">
    <name type="scientific">Candidatus Borkfalkia faecavium</name>
    <dbReference type="NCBI Taxonomy" id="2838508"/>
    <lineage>
        <taxon>Bacteria</taxon>
        <taxon>Bacillati</taxon>
        <taxon>Bacillota</taxon>
        <taxon>Clostridia</taxon>
        <taxon>Christensenellales</taxon>
        <taxon>Christensenellaceae</taxon>
        <taxon>Candidatus Borkfalkia</taxon>
    </lineage>
</organism>
<evidence type="ECO:0000313" key="4">
    <source>
        <dbReference type="Proteomes" id="UP000886847"/>
    </source>
</evidence>
<comment type="caution">
    <text evidence="3">The sequence shown here is derived from an EMBL/GenBank/DDBJ whole genome shotgun (WGS) entry which is preliminary data.</text>
</comment>
<accession>A0A9D1VZD1</accession>
<dbReference type="Pfam" id="PF04018">
    <property type="entry name" value="VCA0040-like"/>
    <property type="match status" value="1"/>
</dbReference>
<dbReference type="AlphaFoldDB" id="A0A9D1VZD1"/>
<proteinExistence type="predicted"/>
<gene>
    <name evidence="3" type="ORF">H9851_00445</name>
</gene>
<dbReference type="PANTHER" id="PTHR37308:SF1">
    <property type="entry name" value="POLYPRENYL-PHOSPHATE TRANSPORTER"/>
    <property type="match status" value="1"/>
</dbReference>
<sequence>MQGGTAPAEYTAGAGKSAGEGASQGESAPSLSYTGAGEVWRAILFGACLGLAVIVPGVSGAAVALLFGLYEKLLYALGNIFRRFKACALFLLPIAAGAAVGFAVGFFAVRRLLELCPFAVSALFAGLMAGAYPAEVRPLAGEKRTAPRILLFIIGLALPLALGCAGIFGGAQADITARAWYVWPLFLLLGFAVALTQVVPGLSATALLLALGCFQSLLSSVSLTYWRQDPSVFGVYACLGVGFIAGLIACSRGISRLFERRRAPAFFCIAGLALSQIACMFCNPELFAVYQSWAQGAPFAADLWSGVLLFIAAAVCSRLLSKKSARP</sequence>
<dbReference type="EMBL" id="DXEW01000003">
    <property type="protein sequence ID" value="HIX49739.1"/>
    <property type="molecule type" value="Genomic_DNA"/>
</dbReference>
<feature type="transmembrane region" description="Helical" evidence="2">
    <location>
        <begin position="88"/>
        <end position="109"/>
    </location>
</feature>
<feature type="transmembrane region" description="Helical" evidence="2">
    <location>
        <begin position="263"/>
        <end position="283"/>
    </location>
</feature>